<dbReference type="InterPro" id="IPR000276">
    <property type="entry name" value="GPCR_Rhodpsn"/>
</dbReference>
<dbReference type="InterPro" id="IPR017452">
    <property type="entry name" value="GPCR_Rhodpsn_7TM"/>
</dbReference>
<feature type="region of interest" description="Disordered" evidence="10">
    <location>
        <begin position="297"/>
        <end position="320"/>
    </location>
</feature>
<dbReference type="SUPFAM" id="SSF81321">
    <property type="entry name" value="Family A G protein-coupled receptor-like"/>
    <property type="match status" value="1"/>
</dbReference>
<evidence type="ECO:0000313" key="14">
    <source>
        <dbReference type="Proteomes" id="UP001159428"/>
    </source>
</evidence>
<keyword evidence="2" id="KW-1003">Cell membrane</keyword>
<keyword evidence="5" id="KW-0297">G-protein coupled receptor</keyword>
<dbReference type="GO" id="GO:0004930">
    <property type="term" value="F:G protein-coupled receptor activity"/>
    <property type="evidence" value="ECO:0007669"/>
    <property type="project" value="UniProtKB-KW"/>
</dbReference>
<keyword evidence="14" id="KW-1185">Reference proteome</keyword>
<feature type="transmembrane region" description="Helical" evidence="11">
    <location>
        <begin position="130"/>
        <end position="152"/>
    </location>
</feature>
<evidence type="ECO:0000256" key="11">
    <source>
        <dbReference type="SAM" id="Phobius"/>
    </source>
</evidence>
<accession>A0AAU9XU00</accession>
<gene>
    <name evidence="13" type="ORF">PMEA_00030200</name>
</gene>
<dbReference type="Gene3D" id="1.20.1070.10">
    <property type="entry name" value="Rhodopsin 7-helix transmembrane proteins"/>
    <property type="match status" value="1"/>
</dbReference>
<dbReference type="PRINTS" id="PR00237">
    <property type="entry name" value="GPCRRHODOPSN"/>
</dbReference>
<dbReference type="PANTHER" id="PTHR24246:SF27">
    <property type="entry name" value="ADENOSINE RECEPTOR, ISOFORM A"/>
    <property type="match status" value="1"/>
</dbReference>
<keyword evidence="4 11" id="KW-1133">Transmembrane helix</keyword>
<organism evidence="13 14">
    <name type="scientific">Pocillopora meandrina</name>
    <dbReference type="NCBI Taxonomy" id="46732"/>
    <lineage>
        <taxon>Eukaryota</taxon>
        <taxon>Metazoa</taxon>
        <taxon>Cnidaria</taxon>
        <taxon>Anthozoa</taxon>
        <taxon>Hexacorallia</taxon>
        <taxon>Scleractinia</taxon>
        <taxon>Astrocoeniina</taxon>
        <taxon>Pocilloporidae</taxon>
        <taxon>Pocillopora</taxon>
    </lineage>
</organism>
<evidence type="ECO:0000256" key="7">
    <source>
        <dbReference type="ARBA" id="ARBA00023170"/>
    </source>
</evidence>
<feature type="transmembrane region" description="Helical" evidence="11">
    <location>
        <begin position="253"/>
        <end position="275"/>
    </location>
</feature>
<feature type="transmembrane region" description="Helical" evidence="11">
    <location>
        <begin position="89"/>
        <end position="109"/>
    </location>
</feature>
<dbReference type="CDD" id="cd00637">
    <property type="entry name" value="7tm_classA_rhodopsin-like"/>
    <property type="match status" value="1"/>
</dbReference>
<keyword evidence="3 11" id="KW-0812">Transmembrane</keyword>
<proteinExistence type="predicted"/>
<feature type="transmembrane region" description="Helical" evidence="11">
    <location>
        <begin position="219"/>
        <end position="247"/>
    </location>
</feature>
<dbReference type="PANTHER" id="PTHR24246">
    <property type="entry name" value="OLFACTORY RECEPTOR AND ADENOSINE RECEPTOR"/>
    <property type="match status" value="1"/>
</dbReference>
<keyword evidence="9" id="KW-0807">Transducer</keyword>
<evidence type="ECO:0000256" key="2">
    <source>
        <dbReference type="ARBA" id="ARBA00022475"/>
    </source>
</evidence>
<dbReference type="AlphaFoldDB" id="A0AAU9XU00"/>
<evidence type="ECO:0000256" key="10">
    <source>
        <dbReference type="SAM" id="MobiDB-lite"/>
    </source>
</evidence>
<feature type="domain" description="G-protein coupled receptors family 1 profile" evidence="12">
    <location>
        <begin position="35"/>
        <end position="272"/>
    </location>
</feature>
<sequence>MNDSNATSKFLQKHSDFGLKTLSKFLPIAIVIVLANGLVFVLFYRCRRLRTSSNYVLLSLAICDFSIGAIAIPYFIVHNFGISPPQMDYGVYASHTLLVISGAYHILFITGLKYMATVSPLKHHLVTKSLVLKIVFGIWITSTVFAIIPVVLPNAEVSARWEVIHTAVCLVAVFLFPYIFMIYAYIAMFSAITKRQRPSLIKNKNSREQKKKKSDRKCILVFATMAIIFACCWFPYFMVMLLFQIGLKDLLSVIEAVMVIRYITSLANPLLYTFFKRDFWSAFQNLLQNKEKVSSTSKKSQTGSLSLMSRLRSRSSVNSTRLTTLEGEGQEPRMIPNRNVTFGEETFLTSCV</sequence>
<dbReference type="Proteomes" id="UP001159428">
    <property type="component" value="Unassembled WGS sequence"/>
</dbReference>
<keyword evidence="7" id="KW-0675">Receptor</keyword>
<keyword evidence="6 11" id="KW-0472">Membrane</keyword>
<dbReference type="GO" id="GO:0005886">
    <property type="term" value="C:plasma membrane"/>
    <property type="evidence" value="ECO:0007669"/>
    <property type="project" value="UniProtKB-SubCell"/>
</dbReference>
<evidence type="ECO:0000256" key="5">
    <source>
        <dbReference type="ARBA" id="ARBA00023040"/>
    </source>
</evidence>
<evidence type="ECO:0000256" key="4">
    <source>
        <dbReference type="ARBA" id="ARBA00022989"/>
    </source>
</evidence>
<evidence type="ECO:0000256" key="9">
    <source>
        <dbReference type="ARBA" id="ARBA00023224"/>
    </source>
</evidence>
<evidence type="ECO:0000259" key="12">
    <source>
        <dbReference type="PROSITE" id="PS50262"/>
    </source>
</evidence>
<feature type="compositionally biased region" description="Low complexity" evidence="10">
    <location>
        <begin position="302"/>
        <end position="320"/>
    </location>
</feature>
<dbReference type="PROSITE" id="PS50262">
    <property type="entry name" value="G_PROTEIN_RECEP_F1_2"/>
    <property type="match status" value="1"/>
</dbReference>
<name>A0AAU9XU00_9CNID</name>
<feature type="transmembrane region" description="Helical" evidence="11">
    <location>
        <begin position="56"/>
        <end position="77"/>
    </location>
</feature>
<evidence type="ECO:0000313" key="13">
    <source>
        <dbReference type="EMBL" id="CAH3157845.1"/>
    </source>
</evidence>
<evidence type="ECO:0000256" key="3">
    <source>
        <dbReference type="ARBA" id="ARBA00022692"/>
    </source>
</evidence>
<evidence type="ECO:0000256" key="6">
    <source>
        <dbReference type="ARBA" id="ARBA00023136"/>
    </source>
</evidence>
<dbReference type="EMBL" id="CALNXJ010000065">
    <property type="protein sequence ID" value="CAH3157845.1"/>
    <property type="molecule type" value="Genomic_DNA"/>
</dbReference>
<feature type="transmembrane region" description="Helical" evidence="11">
    <location>
        <begin position="164"/>
        <end position="192"/>
    </location>
</feature>
<dbReference type="Pfam" id="PF00001">
    <property type="entry name" value="7tm_1"/>
    <property type="match status" value="1"/>
</dbReference>
<reference evidence="13 14" key="1">
    <citation type="submission" date="2022-05" db="EMBL/GenBank/DDBJ databases">
        <authorList>
            <consortium name="Genoscope - CEA"/>
            <person name="William W."/>
        </authorList>
    </citation>
    <scope>NUCLEOTIDE SEQUENCE [LARGE SCALE GENOMIC DNA]</scope>
</reference>
<comment type="caution">
    <text evidence="13">The sequence shown here is derived from an EMBL/GenBank/DDBJ whole genome shotgun (WGS) entry which is preliminary data.</text>
</comment>
<feature type="transmembrane region" description="Helical" evidence="11">
    <location>
        <begin position="25"/>
        <end position="44"/>
    </location>
</feature>
<evidence type="ECO:0000256" key="1">
    <source>
        <dbReference type="ARBA" id="ARBA00004651"/>
    </source>
</evidence>
<protein>
    <recommendedName>
        <fullName evidence="12">G-protein coupled receptors family 1 profile domain-containing protein</fullName>
    </recommendedName>
</protein>
<keyword evidence="8" id="KW-0325">Glycoprotein</keyword>
<comment type="subcellular location">
    <subcellularLocation>
        <location evidence="1">Cell membrane</location>
        <topology evidence="1">Multi-pass membrane protein</topology>
    </subcellularLocation>
</comment>
<evidence type="ECO:0000256" key="8">
    <source>
        <dbReference type="ARBA" id="ARBA00023180"/>
    </source>
</evidence>